<gene>
    <name evidence="7" type="ORF">B9Q03_04720</name>
</gene>
<evidence type="ECO:0000256" key="1">
    <source>
        <dbReference type="ARBA" id="ARBA00004651"/>
    </source>
</evidence>
<organism evidence="7 8">
    <name type="scientific">Candidatus Marsarchaeota G2 archaeon OSP_D</name>
    <dbReference type="NCBI Taxonomy" id="1978157"/>
    <lineage>
        <taxon>Archaea</taxon>
        <taxon>Candidatus Marsarchaeota</taxon>
        <taxon>Candidatus Marsarchaeota group 2</taxon>
    </lineage>
</organism>
<sequence>MSGNEGSESLFPNLRRGVLGLKEVYGQAMGVTAPLGSVVSTTTAAVVYAGAAVPLATVMAFLGSVLWIWILTRYSNKLASPGGYYSFSSGAYGSKKLSLFEALTEVAAYVFLNAFDAVAVYLLLEVAGSFFGITVPPAYAVLAVVFTVAYPTLISLTNVKSLMGRIVMVGSTLEVLLLIGFFVYEVLEHGFPLVPFEPSAMTGGVSGLATAFILSLVSISGAGTATYLGEETRVPTKTISKGMWLALLIGGLSMILGSYAIVVGWGLTHVSSLTNSPQPLFQEIGGVSVAALAVTVVLALNSLLVQNIGVTVGAARILFNLAREKSAPKAFVRVKANGQPLTATLFVGLITGILTLISILWLGVIGAFAVLGVPLSALWVLGRTIDTMGLPLFLKRIERVSLGVVVASVAMVALNLWGIFETFYPPAFAASVLMGCFGATYIIWYRIWGSKGNAGQLVVDEDCSVVPLTHKIERLRGEKGDVP</sequence>
<evidence type="ECO:0000256" key="3">
    <source>
        <dbReference type="ARBA" id="ARBA00022692"/>
    </source>
</evidence>
<evidence type="ECO:0000256" key="5">
    <source>
        <dbReference type="ARBA" id="ARBA00023136"/>
    </source>
</evidence>
<feature type="transmembrane region" description="Helical" evidence="6">
    <location>
        <begin position="426"/>
        <end position="444"/>
    </location>
</feature>
<dbReference type="Gene3D" id="1.20.1740.10">
    <property type="entry name" value="Amino acid/polyamine transporter I"/>
    <property type="match status" value="1"/>
</dbReference>
<evidence type="ECO:0008006" key="9">
    <source>
        <dbReference type="Google" id="ProtNLM"/>
    </source>
</evidence>
<feature type="transmembrane region" description="Helical" evidence="6">
    <location>
        <begin position="340"/>
        <end position="357"/>
    </location>
</feature>
<comment type="subcellular location">
    <subcellularLocation>
        <location evidence="1">Cell membrane</location>
        <topology evidence="1">Multi-pass membrane protein</topology>
    </subcellularLocation>
</comment>
<protein>
    <recommendedName>
        <fullName evidence="9">Amino acid permease/ SLC12A domain-containing protein</fullName>
    </recommendedName>
</protein>
<evidence type="ECO:0000256" key="2">
    <source>
        <dbReference type="ARBA" id="ARBA00022475"/>
    </source>
</evidence>
<feature type="transmembrane region" description="Helical" evidence="6">
    <location>
        <begin position="402"/>
        <end position="420"/>
    </location>
</feature>
<evidence type="ECO:0000313" key="7">
    <source>
        <dbReference type="EMBL" id="PSN91234.1"/>
    </source>
</evidence>
<feature type="transmembrane region" description="Helical" evidence="6">
    <location>
        <begin position="45"/>
        <end position="70"/>
    </location>
</feature>
<dbReference type="InterPro" id="IPR002293">
    <property type="entry name" value="AA/rel_permease1"/>
</dbReference>
<dbReference type="PIRSF" id="PIRSF006060">
    <property type="entry name" value="AA_transporter"/>
    <property type="match status" value="1"/>
</dbReference>
<feature type="transmembrane region" description="Helical" evidence="6">
    <location>
        <begin position="130"/>
        <end position="150"/>
    </location>
</feature>
<dbReference type="AlphaFoldDB" id="A0A2R6AXY9"/>
<keyword evidence="4 6" id="KW-1133">Transmembrane helix</keyword>
<name>A0A2R6AXY9_9ARCH</name>
<feature type="transmembrane region" description="Helical" evidence="6">
    <location>
        <begin position="244"/>
        <end position="267"/>
    </location>
</feature>
<feature type="transmembrane region" description="Helical" evidence="6">
    <location>
        <begin position="162"/>
        <end position="184"/>
    </location>
</feature>
<dbReference type="Proteomes" id="UP000240322">
    <property type="component" value="Unassembled WGS sequence"/>
</dbReference>
<feature type="transmembrane region" description="Helical" evidence="6">
    <location>
        <begin position="287"/>
        <end position="319"/>
    </location>
</feature>
<dbReference type="GO" id="GO:0016020">
    <property type="term" value="C:membrane"/>
    <property type="evidence" value="ECO:0007669"/>
    <property type="project" value="UniProtKB-SubCell"/>
</dbReference>
<dbReference type="EMBL" id="NEXE01000031">
    <property type="protein sequence ID" value="PSN91234.1"/>
    <property type="molecule type" value="Genomic_DNA"/>
</dbReference>
<keyword evidence="5 6" id="KW-0472">Membrane</keyword>
<reference evidence="7 8" key="1">
    <citation type="submission" date="2017-04" db="EMBL/GenBank/DDBJ databases">
        <title>Novel microbial lineages endemic to geothermal iron-oxide mats fill important gaps in the evolutionary history of Archaea.</title>
        <authorList>
            <person name="Jay Z.J."/>
            <person name="Beam J.P."/>
            <person name="Dlakic M."/>
            <person name="Rusch D.B."/>
            <person name="Kozubal M.A."/>
            <person name="Inskeep W.P."/>
        </authorList>
    </citation>
    <scope>NUCLEOTIDE SEQUENCE [LARGE SCALE GENOMIC DNA]</scope>
    <source>
        <strain evidence="7">OSP_D</strain>
    </source>
</reference>
<dbReference type="PANTHER" id="PTHR42770:SF11">
    <property type="entry name" value="INNER MEMBRANE TRANSPORT PROTEIN YBAT"/>
    <property type="match status" value="1"/>
</dbReference>
<evidence type="ECO:0000256" key="4">
    <source>
        <dbReference type="ARBA" id="ARBA00022989"/>
    </source>
</evidence>
<proteinExistence type="predicted"/>
<keyword evidence="3 6" id="KW-0812">Transmembrane</keyword>
<keyword evidence="2" id="KW-1003">Cell membrane</keyword>
<accession>A0A2R6AXY9</accession>
<dbReference type="InterPro" id="IPR050367">
    <property type="entry name" value="APC_superfamily"/>
</dbReference>
<dbReference type="PANTHER" id="PTHR42770">
    <property type="entry name" value="AMINO ACID TRANSPORTER-RELATED"/>
    <property type="match status" value="1"/>
</dbReference>
<evidence type="ECO:0000256" key="6">
    <source>
        <dbReference type="SAM" id="Phobius"/>
    </source>
</evidence>
<evidence type="ECO:0000313" key="8">
    <source>
        <dbReference type="Proteomes" id="UP000240322"/>
    </source>
</evidence>
<dbReference type="GO" id="GO:0055085">
    <property type="term" value="P:transmembrane transport"/>
    <property type="evidence" value="ECO:0007669"/>
    <property type="project" value="InterPro"/>
</dbReference>
<feature type="transmembrane region" description="Helical" evidence="6">
    <location>
        <begin position="106"/>
        <end position="124"/>
    </location>
</feature>
<comment type="caution">
    <text evidence="7">The sequence shown here is derived from an EMBL/GenBank/DDBJ whole genome shotgun (WGS) entry which is preliminary data.</text>
</comment>
<feature type="transmembrane region" description="Helical" evidence="6">
    <location>
        <begin position="204"/>
        <end position="223"/>
    </location>
</feature>
<dbReference type="Pfam" id="PF13520">
    <property type="entry name" value="AA_permease_2"/>
    <property type="match status" value="1"/>
</dbReference>